<protein>
    <recommendedName>
        <fullName evidence="3">IrrE N-terminal-like domain-containing protein</fullName>
    </recommendedName>
</protein>
<dbReference type="PATRIC" id="fig|1616.3.peg.134"/>
<evidence type="ECO:0000313" key="1">
    <source>
        <dbReference type="EMBL" id="KRN75642.1"/>
    </source>
</evidence>
<dbReference type="AlphaFoldDB" id="A0A0R2JMJ1"/>
<dbReference type="Proteomes" id="UP000051655">
    <property type="component" value="Unassembled WGS sequence"/>
</dbReference>
<proteinExistence type="predicted"/>
<dbReference type="OrthoDB" id="2300474at2"/>
<evidence type="ECO:0000313" key="2">
    <source>
        <dbReference type="Proteomes" id="UP000051655"/>
    </source>
</evidence>
<comment type="caution">
    <text evidence="1">The sequence shown here is derived from an EMBL/GenBank/DDBJ whole genome shotgun (WGS) entry which is preliminary data.</text>
</comment>
<dbReference type="STRING" id="1616.IV73_GL000131"/>
<dbReference type="EMBL" id="JQBP01000001">
    <property type="protein sequence ID" value="KRN75642.1"/>
    <property type="molecule type" value="Genomic_DNA"/>
</dbReference>
<keyword evidence="2" id="KW-1185">Reference proteome</keyword>
<accession>A0A0R2JMJ1</accession>
<evidence type="ECO:0008006" key="3">
    <source>
        <dbReference type="Google" id="ProtNLM"/>
    </source>
</evidence>
<sequence>MEFELLEEEVDKLICSQNIELYFDEFEVDDPDTVIIRENKPAIIIINTNFNTDVPVVARKAHELSHVLYGSSEPSLYNFSIGLRNEAEVIANTGMVNILAHLSFKHTPLEYRNPYNFMEAFHLPVLTYENTVIDAITDVQYEY</sequence>
<organism evidence="1 2">
    <name type="scientific">Weissella kandleri</name>
    <dbReference type="NCBI Taxonomy" id="1616"/>
    <lineage>
        <taxon>Bacteria</taxon>
        <taxon>Bacillati</taxon>
        <taxon>Bacillota</taxon>
        <taxon>Bacilli</taxon>
        <taxon>Lactobacillales</taxon>
        <taxon>Lactobacillaceae</taxon>
        <taxon>Weissella</taxon>
    </lineage>
</organism>
<reference evidence="1 2" key="1">
    <citation type="journal article" date="2015" name="Genome Announc.">
        <title>Expanding the biotechnology potential of lactobacilli through comparative genomics of 213 strains and associated genera.</title>
        <authorList>
            <person name="Sun Z."/>
            <person name="Harris H.M."/>
            <person name="McCann A."/>
            <person name="Guo C."/>
            <person name="Argimon S."/>
            <person name="Zhang W."/>
            <person name="Yang X."/>
            <person name="Jeffery I.B."/>
            <person name="Cooney J.C."/>
            <person name="Kagawa T.F."/>
            <person name="Liu W."/>
            <person name="Song Y."/>
            <person name="Salvetti E."/>
            <person name="Wrobel A."/>
            <person name="Rasinkangas P."/>
            <person name="Parkhill J."/>
            <person name="Rea M.C."/>
            <person name="O'Sullivan O."/>
            <person name="Ritari J."/>
            <person name="Douillard F.P."/>
            <person name="Paul Ross R."/>
            <person name="Yang R."/>
            <person name="Briner A.E."/>
            <person name="Felis G.E."/>
            <person name="de Vos W.M."/>
            <person name="Barrangou R."/>
            <person name="Klaenhammer T.R."/>
            <person name="Caufield P.W."/>
            <person name="Cui Y."/>
            <person name="Zhang H."/>
            <person name="O'Toole P.W."/>
        </authorList>
    </citation>
    <scope>NUCLEOTIDE SEQUENCE [LARGE SCALE GENOMIC DNA]</scope>
    <source>
        <strain evidence="1 2">DSM 20593</strain>
    </source>
</reference>
<dbReference type="RefSeq" id="WP_057753367.1">
    <property type="nucleotide sequence ID" value="NZ_JQBP01000001.1"/>
</dbReference>
<gene>
    <name evidence="1" type="ORF">IV73_GL000131</name>
</gene>
<name>A0A0R2JMJ1_9LACO</name>